<gene>
    <name evidence="1" type="ORF">ACFSYS_07025</name>
</gene>
<dbReference type="EMBL" id="JBHUOJ010000012">
    <property type="protein sequence ID" value="MFD2833037.1"/>
    <property type="molecule type" value="Genomic_DNA"/>
</dbReference>
<reference evidence="2" key="1">
    <citation type="journal article" date="2019" name="Int. J. Syst. Evol. Microbiol.">
        <title>The Global Catalogue of Microorganisms (GCM) 10K type strain sequencing project: providing services to taxonomists for standard genome sequencing and annotation.</title>
        <authorList>
            <consortium name="The Broad Institute Genomics Platform"/>
            <consortium name="The Broad Institute Genome Sequencing Center for Infectious Disease"/>
            <person name="Wu L."/>
            <person name="Ma J."/>
        </authorList>
    </citation>
    <scope>NUCLEOTIDE SEQUENCE [LARGE SCALE GENOMIC DNA]</scope>
    <source>
        <strain evidence="2">KCTC 52925</strain>
    </source>
</reference>
<comment type="caution">
    <text evidence="1">The sequence shown here is derived from an EMBL/GenBank/DDBJ whole genome shotgun (WGS) entry which is preliminary data.</text>
</comment>
<name>A0ABW5X2N7_9FLAO</name>
<dbReference type="InterPro" id="IPR032710">
    <property type="entry name" value="NTF2-like_dom_sf"/>
</dbReference>
<dbReference type="RefSeq" id="WP_251741321.1">
    <property type="nucleotide sequence ID" value="NZ_JBHUOJ010000012.1"/>
</dbReference>
<accession>A0ABW5X2N7</accession>
<dbReference type="SUPFAM" id="SSF54427">
    <property type="entry name" value="NTF2-like"/>
    <property type="match status" value="1"/>
</dbReference>
<dbReference type="Proteomes" id="UP001597438">
    <property type="component" value="Unassembled WGS sequence"/>
</dbReference>
<evidence type="ECO:0000313" key="2">
    <source>
        <dbReference type="Proteomes" id="UP001597438"/>
    </source>
</evidence>
<dbReference type="Gene3D" id="3.10.450.50">
    <property type="match status" value="1"/>
</dbReference>
<protein>
    <submittedName>
        <fullName evidence="1">Nuclear transport factor 2 family protein</fullName>
    </submittedName>
</protein>
<keyword evidence="2" id="KW-1185">Reference proteome</keyword>
<organism evidence="1 2">
    <name type="scientific">Christiangramia antarctica</name>
    <dbReference type="NCBI Taxonomy" id="2058158"/>
    <lineage>
        <taxon>Bacteria</taxon>
        <taxon>Pseudomonadati</taxon>
        <taxon>Bacteroidota</taxon>
        <taxon>Flavobacteriia</taxon>
        <taxon>Flavobacteriales</taxon>
        <taxon>Flavobacteriaceae</taxon>
        <taxon>Christiangramia</taxon>
    </lineage>
</organism>
<evidence type="ECO:0000313" key="1">
    <source>
        <dbReference type="EMBL" id="MFD2833037.1"/>
    </source>
</evidence>
<sequence length="179" mass="20302">MRKFTLIIGLFVILVGFNACEENKKPSEKTGEKIQFENRASITAKAHKEAVAKVMGSYKYALENLTTKGTFELFADSAKVYESGGIEGAYKEYIDHHLGPELGHFESFKFSDYSLDVEVDLPYAFTTETYIYTIILNKKDGEPRKIQKKGVATSILKKQGDNWKIIKTHSSSRNYNPKQ</sequence>
<proteinExistence type="predicted"/>